<comment type="function">
    <text evidence="2">May act as a component of the cytoskeleton or as a chaperone for the reorganization of intermediate filament proteins during terminal differentiation in the lens. Does not seem to have enzymatic activity.</text>
</comment>
<dbReference type="InterPro" id="IPR008146">
    <property type="entry name" value="Gln_synth_cat_dom"/>
</dbReference>
<keyword evidence="9" id="KW-0436">Ligase</keyword>
<gene>
    <name evidence="9" type="primary">glnA</name>
</gene>
<dbReference type="GO" id="GO:0016020">
    <property type="term" value="C:membrane"/>
    <property type="evidence" value="ECO:0007669"/>
    <property type="project" value="TreeGrafter"/>
</dbReference>
<dbReference type="EMBL" id="FN318350">
    <property type="protein sequence ID" value="CAX74079.1"/>
    <property type="molecule type" value="mRNA"/>
</dbReference>
<evidence type="ECO:0000256" key="6">
    <source>
        <dbReference type="PROSITE-ProRule" id="PRU01331"/>
    </source>
</evidence>
<evidence type="ECO:0000259" key="8">
    <source>
        <dbReference type="PROSITE" id="PS51987"/>
    </source>
</evidence>
<name>C1LHA1_SCHJA</name>
<sequence length="515" mass="59141">MMDRMKSMFNKFVLDSEQEADLSDETKAFIENVKKYDFIRLCIPDLNGIHLSKMLSTRFAKKVAMGQSEIYSGSIGFGPRFEMINIPEVIKRKHINSVLKPDFSTLHSCNWISQRNYAHSMRDIKLNSISEHERGKYSFCSVLCDVYWPNNEPMFAYPRFVAHSLIKELEDKYNLRLYSAFEPEFRAFVKGSCEASCLKPMSANVSQCGNLKKPIPYTNFKDMYRTSLLSVYENYFADIDYNMQLSGIDVQDYSNEDGEGQLECPLMPTWGLSAADNYFILKQAVKEIGSKHDMEISFMTTPLLNCTSSGCHYNHSLWYADTNRNAFYDDKDPDGLSTIARHWIGGILEHLEAMLAVCCPTVNCYRRLHRYLAPTYVNWDFHDRYMSIRVKNFDEKRTYIENRIPSSASCSYHVLAATLAAGIDGLERQLEPPAPGLKPETSQVGGCKVLPDTLQQALHCLVDDKILVNKLGPDFVDWYVQVKSVGDLSSLGHLDIHDNKEETLAYERYEYFTFM</sequence>
<dbReference type="InterPro" id="IPR014746">
    <property type="entry name" value="Gln_synth/guanido_kin_cat_dom"/>
</dbReference>
<dbReference type="GO" id="GO:0005737">
    <property type="term" value="C:cytoplasm"/>
    <property type="evidence" value="ECO:0007669"/>
    <property type="project" value="TreeGrafter"/>
</dbReference>
<dbReference type="AlphaFoldDB" id="C1LHA1"/>
<comment type="subunit">
    <text evidence="3">Dodecamer. Interacts with BFSP2 and VIM.</text>
</comment>
<dbReference type="PANTHER" id="PTHR43407">
    <property type="entry name" value="GLUTAMINE SYNTHETASE"/>
    <property type="match status" value="1"/>
</dbReference>
<dbReference type="Pfam" id="PF00120">
    <property type="entry name" value="Gln-synt_C"/>
    <property type="match status" value="1"/>
</dbReference>
<dbReference type="PANTHER" id="PTHR43407:SF1">
    <property type="entry name" value="LENGSIN"/>
    <property type="match status" value="1"/>
</dbReference>
<dbReference type="GO" id="GO:0004356">
    <property type="term" value="F:glutamine synthetase activity"/>
    <property type="evidence" value="ECO:0007669"/>
    <property type="project" value="InterPro"/>
</dbReference>
<dbReference type="Gene3D" id="3.10.20.70">
    <property type="entry name" value="Glutamine synthetase, N-terminal domain"/>
    <property type="match status" value="1"/>
</dbReference>
<dbReference type="GO" id="GO:0006542">
    <property type="term" value="P:glutamine biosynthetic process"/>
    <property type="evidence" value="ECO:0007669"/>
    <property type="project" value="InterPro"/>
</dbReference>
<evidence type="ECO:0000256" key="2">
    <source>
        <dbReference type="ARBA" id="ARBA00037583"/>
    </source>
</evidence>
<dbReference type="InterPro" id="IPR036651">
    <property type="entry name" value="Gln_synt_N_sf"/>
</dbReference>
<evidence type="ECO:0000256" key="7">
    <source>
        <dbReference type="RuleBase" id="RU000384"/>
    </source>
</evidence>
<reference evidence="9" key="2">
    <citation type="submission" date="2009-03" db="EMBL/GenBank/DDBJ databases">
        <authorList>
            <person name="Gang L."/>
        </authorList>
    </citation>
    <scope>NUCLEOTIDE SEQUENCE</scope>
    <source>
        <strain evidence="9">Anhui</strain>
    </source>
</reference>
<evidence type="ECO:0000313" key="9">
    <source>
        <dbReference type="EMBL" id="CAX74079.1"/>
    </source>
</evidence>
<organism evidence="9">
    <name type="scientific">Schistosoma japonicum</name>
    <name type="common">Blood fluke</name>
    <dbReference type="NCBI Taxonomy" id="6182"/>
    <lineage>
        <taxon>Eukaryota</taxon>
        <taxon>Metazoa</taxon>
        <taxon>Spiralia</taxon>
        <taxon>Lophotrochozoa</taxon>
        <taxon>Platyhelminthes</taxon>
        <taxon>Trematoda</taxon>
        <taxon>Digenea</taxon>
        <taxon>Strigeidida</taxon>
        <taxon>Schistosomatoidea</taxon>
        <taxon>Schistosomatidae</taxon>
        <taxon>Schistosoma</taxon>
    </lineage>
</organism>
<feature type="domain" description="GS catalytic" evidence="8">
    <location>
        <begin position="158"/>
        <end position="515"/>
    </location>
</feature>
<evidence type="ECO:0000256" key="1">
    <source>
        <dbReference type="ARBA" id="ARBA00009897"/>
    </source>
</evidence>
<protein>
    <recommendedName>
        <fullName evidence="4">Lengsin</fullName>
    </recommendedName>
    <alternativeName>
        <fullName evidence="5">Glutamate-ammonia ligase domain-containing protein 1</fullName>
    </alternativeName>
</protein>
<accession>C1LHA1</accession>
<evidence type="ECO:0000256" key="3">
    <source>
        <dbReference type="ARBA" id="ARBA00038790"/>
    </source>
</evidence>
<dbReference type="SMART" id="SM01230">
    <property type="entry name" value="Gln-synt_C"/>
    <property type="match status" value="1"/>
</dbReference>
<proteinExistence type="evidence at transcript level"/>
<dbReference type="SUPFAM" id="SSF55931">
    <property type="entry name" value="Glutamine synthetase/guanido kinase"/>
    <property type="match status" value="1"/>
</dbReference>
<evidence type="ECO:0000256" key="4">
    <source>
        <dbReference type="ARBA" id="ARBA00039404"/>
    </source>
</evidence>
<dbReference type="Gene3D" id="3.30.590.10">
    <property type="entry name" value="Glutamine synthetase/guanido kinase, catalytic domain"/>
    <property type="match status" value="1"/>
</dbReference>
<evidence type="ECO:0000256" key="5">
    <source>
        <dbReference type="ARBA" id="ARBA00042675"/>
    </source>
</evidence>
<dbReference type="PROSITE" id="PS51987">
    <property type="entry name" value="GS_CATALYTIC"/>
    <property type="match status" value="1"/>
</dbReference>
<comment type="similarity">
    <text evidence="1 6 7">Belongs to the glutamine synthetase family.</text>
</comment>
<reference evidence="9" key="1">
    <citation type="journal article" date="2009" name="Nature">
        <title>The Schistosoma japonicum genome reveals features of host-parasite interplay.</title>
        <authorList>
            <person name="Liu F."/>
            <person name="Zhou Y."/>
            <person name="Wang Z.Q."/>
            <person name="Lu G."/>
            <person name="Zheng H."/>
            <person name="Brindley P.J."/>
            <person name="McManus D.P."/>
            <person name="Blair D."/>
            <person name="Zhang Q.H."/>
            <person name="Zhong Y."/>
            <person name="Wang S."/>
            <person name="Han Z.G."/>
            <person name="Chen Z."/>
        </authorList>
    </citation>
    <scope>NUCLEOTIDE SEQUENCE</scope>
    <source>
        <strain evidence="9">Anhui</strain>
    </source>
</reference>